<dbReference type="AlphaFoldDB" id="A0A4Z2DCP9"/>
<proteinExistence type="predicted"/>
<sequence length="462" mass="52521">MVCSCLLRLHDVMNAEESLKFYGEQRTDNGKGVTIPSQRRYVHYYDMFLKNNLMYHRTPLFLTAVRICGLQCLPGLLLYVQLCMFNPSNVFEQNCATFFSEPIHQDEALIKTEQNILLFGDVRVKFYVRHHMLHKKICQLWFNTYFVVHGEGPSNCVSNAKECFNNNHCACVFPPPSSSEASPSLEPLIGHSLLKLPLSELDKAYKGKSKFLTSKCNVTLYFTCPYCMERKKSQLGFSKSSQSNVKTTLDLPTNDQKAISSTKRTLVHWATSLSHPYLLSPSFMKSRDLEKETDLHCEVSRRLLPTINVNDVSDCQNIAATHDKSNCLFPLGSLPSSPVANNHDRDVSSDDEYDDDDYDSEEHDSDCDIHMKDESIFPVTTTLSRNANSSPSLLVHKRNLSLRSKTEKPDVSNTLNHSIIDETKLPSKVELPKPTANVIHYFVKRPQLRRQSSETSLNHPTS</sequence>
<feature type="region of interest" description="Disordered" evidence="1">
    <location>
        <begin position="331"/>
        <end position="365"/>
    </location>
</feature>
<dbReference type="Proteomes" id="UP000311919">
    <property type="component" value="Unassembled WGS sequence"/>
</dbReference>
<organism evidence="3 4">
    <name type="scientific">Schistosoma japonicum</name>
    <name type="common">Blood fluke</name>
    <dbReference type="NCBI Taxonomy" id="6182"/>
    <lineage>
        <taxon>Eukaryota</taxon>
        <taxon>Metazoa</taxon>
        <taxon>Spiralia</taxon>
        <taxon>Lophotrochozoa</taxon>
        <taxon>Platyhelminthes</taxon>
        <taxon>Trematoda</taxon>
        <taxon>Digenea</taxon>
        <taxon>Strigeidida</taxon>
        <taxon>Schistosomatoidea</taxon>
        <taxon>Schistosomatidae</taxon>
        <taxon>Schistosoma</taxon>
    </lineage>
</organism>
<dbReference type="Gene3D" id="2.60.40.1110">
    <property type="match status" value="1"/>
</dbReference>
<dbReference type="GO" id="GO:0008285">
    <property type="term" value="P:negative regulation of cell population proliferation"/>
    <property type="evidence" value="ECO:0007669"/>
    <property type="project" value="TreeGrafter"/>
</dbReference>
<dbReference type="GO" id="GO:0048870">
    <property type="term" value="P:cell motility"/>
    <property type="evidence" value="ECO:0007669"/>
    <property type="project" value="TreeGrafter"/>
</dbReference>
<dbReference type="GO" id="GO:0046856">
    <property type="term" value="P:phosphatidylinositol dephosphorylation"/>
    <property type="evidence" value="ECO:0007669"/>
    <property type="project" value="TreeGrafter"/>
</dbReference>
<dbReference type="InterPro" id="IPR029021">
    <property type="entry name" value="Prot-tyrosine_phosphatase-like"/>
</dbReference>
<keyword evidence="4" id="KW-1185">Reference proteome</keyword>
<dbReference type="GO" id="GO:0005634">
    <property type="term" value="C:nucleus"/>
    <property type="evidence" value="ECO:0007669"/>
    <property type="project" value="TreeGrafter"/>
</dbReference>
<evidence type="ECO:0000313" key="4">
    <source>
        <dbReference type="Proteomes" id="UP000311919"/>
    </source>
</evidence>
<dbReference type="GO" id="GO:0004725">
    <property type="term" value="F:protein tyrosine phosphatase activity"/>
    <property type="evidence" value="ECO:0007669"/>
    <property type="project" value="TreeGrafter"/>
</dbReference>
<evidence type="ECO:0000259" key="2">
    <source>
        <dbReference type="PROSITE" id="PS51182"/>
    </source>
</evidence>
<reference evidence="3 4" key="1">
    <citation type="submission" date="2019-03" db="EMBL/GenBank/DDBJ databases">
        <title>An improved genome assembly of the fluke Schistosoma japonicum.</title>
        <authorList>
            <person name="Hu W."/>
            <person name="Luo F."/>
            <person name="Yin M."/>
            <person name="Mo X."/>
            <person name="Sun C."/>
            <person name="Wu Q."/>
            <person name="Zhu B."/>
            <person name="Xiang M."/>
            <person name="Wang J."/>
            <person name="Wang Y."/>
            <person name="Zhang T."/>
            <person name="Xu B."/>
            <person name="Zheng H."/>
            <person name="Feng Z."/>
        </authorList>
    </citation>
    <scope>NUCLEOTIDE SEQUENCE [LARGE SCALE GENOMIC DNA]</scope>
    <source>
        <strain evidence="3">HuSjv2</strain>
        <tissue evidence="3">Worms</tissue>
    </source>
</reference>
<comment type="caution">
    <text evidence="3">The sequence shown here is derived from an EMBL/GenBank/DDBJ whole genome shotgun (WGS) entry which is preliminary data.</text>
</comment>
<accession>A0A4Z2DCP9</accession>
<dbReference type="InterPro" id="IPR014020">
    <property type="entry name" value="Tensin_C2-dom"/>
</dbReference>
<gene>
    <name evidence="3" type="ORF">EWB00_002445</name>
</gene>
<dbReference type="GO" id="GO:0016314">
    <property type="term" value="F:phosphatidylinositol-3,4,5-trisphosphate 3-phosphatase activity"/>
    <property type="evidence" value="ECO:0007669"/>
    <property type="project" value="TreeGrafter"/>
</dbReference>
<evidence type="ECO:0000256" key="1">
    <source>
        <dbReference type="SAM" id="MobiDB-lite"/>
    </source>
</evidence>
<dbReference type="Pfam" id="PF10409">
    <property type="entry name" value="PTEN_C2"/>
    <property type="match status" value="1"/>
</dbReference>
<evidence type="ECO:0000313" key="3">
    <source>
        <dbReference type="EMBL" id="TNN14229.1"/>
    </source>
</evidence>
<dbReference type="InterPro" id="IPR035892">
    <property type="entry name" value="C2_domain_sf"/>
</dbReference>
<dbReference type="InterPro" id="IPR051281">
    <property type="entry name" value="Dual-spec_lipid-protein_phosph"/>
</dbReference>
<dbReference type="GO" id="GO:0042995">
    <property type="term" value="C:cell projection"/>
    <property type="evidence" value="ECO:0007669"/>
    <property type="project" value="TreeGrafter"/>
</dbReference>
<feature type="domain" description="C2 tensin-type" evidence="2">
    <location>
        <begin position="57"/>
        <end position="225"/>
    </location>
</feature>
<dbReference type="GO" id="GO:0051896">
    <property type="term" value="P:regulation of phosphatidylinositol 3-kinase/protein kinase B signal transduction"/>
    <property type="evidence" value="ECO:0007669"/>
    <property type="project" value="TreeGrafter"/>
</dbReference>
<dbReference type="PANTHER" id="PTHR12305:SF81">
    <property type="entry name" value="PHOSPHATIDYLINOSITOL 3,4,5-TRISPHOSPHATE 3-PHOSPHATASE AND DUAL-SPECIFICITY PROTEIN PHOSPHATASE PTEN"/>
    <property type="match status" value="1"/>
</dbReference>
<name>A0A4Z2DCP9_SCHJA</name>
<feature type="compositionally biased region" description="Acidic residues" evidence="1">
    <location>
        <begin position="349"/>
        <end position="365"/>
    </location>
</feature>
<dbReference type="SUPFAM" id="SSF49562">
    <property type="entry name" value="C2 domain (Calcium/lipid-binding domain, CaLB)"/>
    <property type="match status" value="1"/>
</dbReference>
<dbReference type="SMART" id="SM01326">
    <property type="entry name" value="PTEN_C2"/>
    <property type="match status" value="1"/>
</dbReference>
<dbReference type="PROSITE" id="PS51182">
    <property type="entry name" value="C2_TENSIN"/>
    <property type="match status" value="1"/>
</dbReference>
<dbReference type="GO" id="GO:0005886">
    <property type="term" value="C:plasma membrane"/>
    <property type="evidence" value="ECO:0007669"/>
    <property type="project" value="TreeGrafter"/>
</dbReference>
<dbReference type="OrthoDB" id="16692at2759"/>
<dbReference type="GO" id="GO:0005829">
    <property type="term" value="C:cytosol"/>
    <property type="evidence" value="ECO:0007669"/>
    <property type="project" value="TreeGrafter"/>
</dbReference>
<protein>
    <submittedName>
        <fullName evidence="3">Phosphatidylinositol 3,4,5-trisphosphate 3-phosphatase and dual-specificity protein phosphatase PTEN isoform 1</fullName>
    </submittedName>
</protein>
<dbReference type="SUPFAM" id="SSF52799">
    <property type="entry name" value="(Phosphotyrosine protein) phosphatases II"/>
    <property type="match status" value="1"/>
</dbReference>
<dbReference type="EMBL" id="SKCS01000180">
    <property type="protein sequence ID" value="TNN14229.1"/>
    <property type="molecule type" value="Genomic_DNA"/>
</dbReference>
<dbReference type="EMBL" id="SKCS01000180">
    <property type="protein sequence ID" value="TNN14227.1"/>
    <property type="molecule type" value="Genomic_DNA"/>
</dbReference>
<dbReference type="GO" id="GO:0043491">
    <property type="term" value="P:phosphatidylinositol 3-kinase/protein kinase B signal transduction"/>
    <property type="evidence" value="ECO:0007669"/>
    <property type="project" value="TreeGrafter"/>
</dbReference>
<dbReference type="PANTHER" id="PTHR12305">
    <property type="entry name" value="PHOSPHATASE WITH HOMOLOGY TO TENSIN"/>
    <property type="match status" value="1"/>
</dbReference>
<dbReference type="Gene3D" id="3.90.190.10">
    <property type="entry name" value="Protein tyrosine phosphatase superfamily"/>
    <property type="match status" value="1"/>
</dbReference>